<dbReference type="Proteomes" id="UP000575068">
    <property type="component" value="Unassembled WGS sequence"/>
</dbReference>
<dbReference type="AlphaFoldDB" id="A0A840HYK0"/>
<accession>A0A840HYK0</accession>
<gene>
    <name evidence="1" type="ORF">HNQ99_002785</name>
</gene>
<evidence type="ECO:0000313" key="1">
    <source>
        <dbReference type="EMBL" id="MBB4642454.1"/>
    </source>
</evidence>
<reference evidence="1 2" key="1">
    <citation type="submission" date="2020-08" db="EMBL/GenBank/DDBJ databases">
        <title>Genomic Encyclopedia of Type Strains, Phase IV (KMG-IV): sequencing the most valuable type-strain genomes for metagenomic binning, comparative biology and taxonomic classification.</title>
        <authorList>
            <person name="Goeker M."/>
        </authorList>
    </citation>
    <scope>NUCLEOTIDE SEQUENCE [LARGE SCALE GENOMIC DNA]</scope>
    <source>
        <strain evidence="1 2">DSM 7465</strain>
    </source>
</reference>
<evidence type="ECO:0000313" key="2">
    <source>
        <dbReference type="Proteomes" id="UP000575068"/>
    </source>
</evidence>
<dbReference type="EMBL" id="JACHOV010000011">
    <property type="protein sequence ID" value="MBB4642454.1"/>
    <property type="molecule type" value="Genomic_DNA"/>
</dbReference>
<keyword evidence="2" id="KW-1185">Reference proteome</keyword>
<name>A0A840HYK0_9SPHN</name>
<organism evidence="1 2">
    <name type="scientific">Rhizorhapis suberifaciens</name>
    <name type="common">corky root of lettuce</name>
    <dbReference type="NCBI Taxonomy" id="13656"/>
    <lineage>
        <taxon>Bacteria</taxon>
        <taxon>Pseudomonadati</taxon>
        <taxon>Pseudomonadota</taxon>
        <taxon>Alphaproteobacteria</taxon>
        <taxon>Sphingomonadales</taxon>
        <taxon>Sphingomonadaceae</taxon>
        <taxon>Rhizorhapis</taxon>
    </lineage>
</organism>
<protein>
    <submittedName>
        <fullName evidence="1">Uncharacterized protein</fullName>
    </submittedName>
</protein>
<proteinExistence type="predicted"/>
<sequence>MRAKLAPMSRPSEIGTALARCFPLTSRNACKDKNGSGGARFNGGL</sequence>
<comment type="caution">
    <text evidence="1">The sequence shown here is derived from an EMBL/GenBank/DDBJ whole genome shotgun (WGS) entry which is preliminary data.</text>
</comment>